<feature type="transmembrane region" description="Helical" evidence="1">
    <location>
        <begin position="541"/>
        <end position="565"/>
    </location>
</feature>
<protein>
    <submittedName>
        <fullName evidence="4">Acyl_transf_3 domain-containing protein</fullName>
    </submittedName>
</protein>
<keyword evidence="1" id="KW-1133">Transmembrane helix</keyword>
<dbReference type="WBParaSite" id="EVEC_0001159401-mRNA-1">
    <property type="protein sequence ID" value="EVEC_0001159401-mRNA-1"/>
    <property type="gene ID" value="EVEC_0001159401"/>
</dbReference>
<dbReference type="InterPro" id="IPR052728">
    <property type="entry name" value="O2_lipid_transport_reg"/>
</dbReference>
<accession>A0A0N4VL41</accession>
<feature type="transmembrane region" description="Helical" evidence="1">
    <location>
        <begin position="513"/>
        <end position="529"/>
    </location>
</feature>
<gene>
    <name evidence="2" type="ORF">EVEC_LOCUS10887</name>
</gene>
<dbReference type="PANTHER" id="PTHR11161:SF70">
    <property type="entry name" value="ACYLTRANSFERASE 3 DOMAIN-CONTAINING PROTEIN"/>
    <property type="match status" value="1"/>
</dbReference>
<dbReference type="OrthoDB" id="207378at2759"/>
<feature type="transmembrane region" description="Helical" evidence="1">
    <location>
        <begin position="21"/>
        <end position="38"/>
    </location>
</feature>
<feature type="transmembrane region" description="Helical" evidence="1">
    <location>
        <begin position="189"/>
        <end position="214"/>
    </location>
</feature>
<evidence type="ECO:0000313" key="3">
    <source>
        <dbReference type="Proteomes" id="UP000274131"/>
    </source>
</evidence>
<dbReference type="Proteomes" id="UP000274131">
    <property type="component" value="Unassembled WGS sequence"/>
</dbReference>
<proteinExistence type="predicted"/>
<evidence type="ECO:0000256" key="1">
    <source>
        <dbReference type="SAM" id="Phobius"/>
    </source>
</evidence>
<keyword evidence="1" id="KW-0812">Transmembrane</keyword>
<keyword evidence="3" id="KW-1185">Reference proteome</keyword>
<feature type="transmembrane region" description="Helical" evidence="1">
    <location>
        <begin position="438"/>
        <end position="462"/>
    </location>
</feature>
<reference evidence="2 3" key="2">
    <citation type="submission" date="2018-10" db="EMBL/GenBank/DDBJ databases">
        <authorList>
            <consortium name="Pathogen Informatics"/>
        </authorList>
    </citation>
    <scope>NUCLEOTIDE SEQUENCE [LARGE SCALE GENOMIC DNA]</scope>
</reference>
<reference evidence="4" key="1">
    <citation type="submission" date="2017-02" db="UniProtKB">
        <authorList>
            <consortium name="WormBaseParasite"/>
        </authorList>
    </citation>
    <scope>IDENTIFICATION</scope>
</reference>
<keyword evidence="1" id="KW-0472">Membrane</keyword>
<dbReference type="PANTHER" id="PTHR11161">
    <property type="entry name" value="O-ACYLTRANSFERASE"/>
    <property type="match status" value="1"/>
</dbReference>
<dbReference type="AlphaFoldDB" id="A0A0N4VL41"/>
<dbReference type="EMBL" id="UXUI01011313">
    <property type="protein sequence ID" value="VDD96136.1"/>
    <property type="molecule type" value="Genomic_DNA"/>
</dbReference>
<sequence length="709" mass="82845">MEKLVTVHRNMTLAKKNLLKMAIFFGLIVIFDLIKLSYEHMVVVDDGQIVNFFNLSTRLPLESNCRSELIKISSQFISGKNLVPKYSNYYETFSVGKYDEFIGESRWLHNFLECFMSQNGLSEQRTYCYGYNSNPDSSQHDQNAYGICIPYKCSSNHEKLLEKFKTIITNNSEPFDHLNCINSWHEKPWYLSVAPLMQLSFNFVLFTIIAFATYHHQKFEKSRLLISKILYAFSAKRNLKRLVQFPKDTGATITCLFGLRFISMIWTLIGHCFAWIQAYIENIEEFRRHMTDDWTNLWITNFTLVGISSYFEKEKFYCYLVLYIVYRKTSKIFFGRRLLKFCTIYFPDKIITWKSWRYWLAFYRHRLIRLWPAYVLSLTDITYWFSAMHKHAMWPPSDPAIQCRQTGWQNLLFLNSIFTNDCIITIMMTNRYMGTEFIFYLLSPIFLLALNHSAVLGLILSLTTIGASNALKVFILVKNNYPVVPLNFRESSVFSGSFMEQVNSYYVKPQYRISPYIIGLLLGYGMVKVQKVQSEKKHSLLFQFTAWLAAVSLGCWAMFGLYPTMLDLNMPVINLVYGATHRTSWALFIAWIIYACHNGIGGVVNTILSWWPLLPLSSLCYSVYLIHLLFVFGTFLWSPFPMVFTSKLPIFLFCIPQLLCSYAIALLISIAVEFPALNLERLFWHHSGTKEQQIFDSNKVAEVVSHIKR</sequence>
<feature type="transmembrane region" description="Helical" evidence="1">
    <location>
        <begin position="619"/>
        <end position="638"/>
    </location>
</feature>
<organism evidence="4">
    <name type="scientific">Enterobius vermicularis</name>
    <name type="common">Human pinworm</name>
    <dbReference type="NCBI Taxonomy" id="51028"/>
    <lineage>
        <taxon>Eukaryota</taxon>
        <taxon>Metazoa</taxon>
        <taxon>Ecdysozoa</taxon>
        <taxon>Nematoda</taxon>
        <taxon>Chromadorea</taxon>
        <taxon>Rhabditida</taxon>
        <taxon>Spirurina</taxon>
        <taxon>Oxyuridomorpha</taxon>
        <taxon>Oxyuroidea</taxon>
        <taxon>Oxyuridae</taxon>
        <taxon>Enterobius</taxon>
    </lineage>
</organism>
<feature type="transmembrane region" description="Helical" evidence="1">
    <location>
        <begin position="650"/>
        <end position="672"/>
    </location>
</feature>
<name>A0A0N4VL41_ENTVE</name>
<evidence type="ECO:0000313" key="4">
    <source>
        <dbReference type="WBParaSite" id="EVEC_0001159401-mRNA-1"/>
    </source>
</evidence>
<evidence type="ECO:0000313" key="2">
    <source>
        <dbReference type="EMBL" id="VDD96136.1"/>
    </source>
</evidence>
<feature type="transmembrane region" description="Helical" evidence="1">
    <location>
        <begin position="585"/>
        <end position="607"/>
    </location>
</feature>